<evidence type="ECO:0000313" key="1">
    <source>
        <dbReference type="EnsemblMetazoa" id="CLYHEMP009751.1"/>
    </source>
</evidence>
<dbReference type="EnsemblMetazoa" id="CLYHEMT009751.1">
    <property type="protein sequence ID" value="CLYHEMP009751.1"/>
    <property type="gene ID" value="CLYHEMG009751"/>
</dbReference>
<proteinExistence type="predicted"/>
<organism evidence="1 2">
    <name type="scientific">Clytia hemisphaerica</name>
    <dbReference type="NCBI Taxonomy" id="252671"/>
    <lineage>
        <taxon>Eukaryota</taxon>
        <taxon>Metazoa</taxon>
        <taxon>Cnidaria</taxon>
        <taxon>Hydrozoa</taxon>
        <taxon>Hydroidolina</taxon>
        <taxon>Leptothecata</taxon>
        <taxon>Obeliida</taxon>
        <taxon>Clytiidae</taxon>
        <taxon>Clytia</taxon>
    </lineage>
</organism>
<accession>A0A7M5VEI5</accession>
<sequence>MTSNVNCDEFNTPLRYHQPLMHQIDITSSYHHDFLSDIQPVGYTKSFTSFISGGKSLRIMPTVRRDETETSSLSCQQTMDLINATQTIDVDPKELLRSQRPLETMGYYQLKELCGIVPDSAIVAFQGEQRDFLDKNLERELKNAPSEVEKLNVKRLLSL</sequence>
<keyword evidence="2" id="KW-1185">Reference proteome</keyword>
<name>A0A7M5VEI5_9CNID</name>
<dbReference type="Proteomes" id="UP000594262">
    <property type="component" value="Unplaced"/>
</dbReference>
<dbReference type="AlphaFoldDB" id="A0A7M5VEI5"/>
<evidence type="ECO:0000313" key="2">
    <source>
        <dbReference type="Proteomes" id="UP000594262"/>
    </source>
</evidence>
<protein>
    <submittedName>
        <fullName evidence="1">Uncharacterized protein</fullName>
    </submittedName>
</protein>
<reference evidence="1" key="1">
    <citation type="submission" date="2021-01" db="UniProtKB">
        <authorList>
            <consortium name="EnsemblMetazoa"/>
        </authorList>
    </citation>
    <scope>IDENTIFICATION</scope>
</reference>